<feature type="transmembrane region" description="Helical" evidence="9">
    <location>
        <begin position="32"/>
        <end position="53"/>
    </location>
</feature>
<organism evidence="10 11">
    <name type="scientific">Hermetia illucens</name>
    <name type="common">Black soldier fly</name>
    <dbReference type="NCBI Taxonomy" id="343691"/>
    <lineage>
        <taxon>Eukaryota</taxon>
        <taxon>Metazoa</taxon>
        <taxon>Ecdysozoa</taxon>
        <taxon>Arthropoda</taxon>
        <taxon>Hexapoda</taxon>
        <taxon>Insecta</taxon>
        <taxon>Pterygota</taxon>
        <taxon>Neoptera</taxon>
        <taxon>Endopterygota</taxon>
        <taxon>Diptera</taxon>
        <taxon>Brachycera</taxon>
        <taxon>Stratiomyomorpha</taxon>
        <taxon>Stratiomyidae</taxon>
        <taxon>Hermetiinae</taxon>
        <taxon>Hermetia</taxon>
    </lineage>
</organism>
<evidence type="ECO:0000256" key="4">
    <source>
        <dbReference type="ARBA" id="ARBA00023002"/>
    </source>
</evidence>
<evidence type="ECO:0000256" key="1">
    <source>
        <dbReference type="ARBA" id="ARBA00004891"/>
    </source>
</evidence>
<keyword evidence="9" id="KW-0472">Membrane</keyword>
<dbReference type="PRINTS" id="PR00081">
    <property type="entry name" value="GDHRDH"/>
</dbReference>
<evidence type="ECO:0000256" key="3">
    <source>
        <dbReference type="ARBA" id="ARBA00022857"/>
    </source>
</evidence>
<name>A0A7R8UCL7_HERIL</name>
<feature type="compositionally biased region" description="Polar residues" evidence="8">
    <location>
        <begin position="1"/>
        <end position="17"/>
    </location>
</feature>
<dbReference type="PANTHER" id="PTHR43157">
    <property type="entry name" value="PHOSPHATIDYLINOSITOL-GLYCAN BIOSYNTHESIS CLASS F PROTEIN-RELATED"/>
    <property type="match status" value="1"/>
</dbReference>
<dbReference type="InParanoid" id="A0A7R8UCL7"/>
<dbReference type="EMBL" id="LR899009">
    <property type="protein sequence ID" value="CAD7078219.1"/>
    <property type="molecule type" value="Genomic_DNA"/>
</dbReference>
<dbReference type="PANTHER" id="PTHR43157:SF31">
    <property type="entry name" value="PHOSPHATIDYLINOSITOL-GLYCAN BIOSYNTHESIS CLASS F PROTEIN"/>
    <property type="match status" value="1"/>
</dbReference>
<evidence type="ECO:0000256" key="5">
    <source>
        <dbReference type="ARBA" id="ARBA00023098"/>
    </source>
</evidence>
<proteinExistence type="inferred from homology"/>
<evidence type="ECO:0000256" key="7">
    <source>
        <dbReference type="RuleBase" id="RU000363"/>
    </source>
</evidence>
<dbReference type="OrthoDB" id="191139at2759"/>
<dbReference type="AlphaFoldDB" id="A0A7R8UCL7"/>
<keyword evidence="9" id="KW-0812">Transmembrane</keyword>
<dbReference type="GO" id="GO:0052650">
    <property type="term" value="F:all-trans-retinol dehydrogenase (NADP+) activity"/>
    <property type="evidence" value="ECO:0007669"/>
    <property type="project" value="UniProtKB-EC"/>
</dbReference>
<dbReference type="Proteomes" id="UP000594454">
    <property type="component" value="Chromosome 1"/>
</dbReference>
<keyword evidence="3" id="KW-0521">NADP</keyword>
<dbReference type="EC" id="1.1.1.300" evidence="2"/>
<comment type="similarity">
    <text evidence="7">Belongs to the short-chain dehydrogenases/reductases (SDR) family.</text>
</comment>
<feature type="region of interest" description="Disordered" evidence="8">
    <location>
        <begin position="1"/>
        <end position="23"/>
    </location>
</feature>
<reference evidence="10 11" key="1">
    <citation type="submission" date="2020-11" db="EMBL/GenBank/DDBJ databases">
        <authorList>
            <person name="Wallbank WR R."/>
            <person name="Pardo Diaz C."/>
            <person name="Kozak K."/>
            <person name="Martin S."/>
            <person name="Jiggins C."/>
            <person name="Moest M."/>
            <person name="Warren A I."/>
            <person name="Generalovic N T."/>
            <person name="Byers J.R.P. K."/>
            <person name="Montejo-Kovacevich G."/>
            <person name="Yen C E."/>
        </authorList>
    </citation>
    <scope>NUCLEOTIDE SEQUENCE [LARGE SCALE GENOMIC DNA]</scope>
</reference>
<keyword evidence="9" id="KW-1133">Transmembrane helix</keyword>
<sequence length="371" mass="41306">MEITRSEQLFTNSSDSGDSVKKGEAGEQDQEVWKLVLTVIGIILGVLILMYLIRKFIQGGQYMKKNRIDGKVVIITGCNTGIGKETAKELAKRGGKIYMACRDPKRCEEARLEIIDKTKNTNIFNRTLDLSSLESVRKFAAKFKEEESRLDILINNAGIMACPKGLTKDGFELQIGVNHMGHFLLTNLLLDRLKESAPSRIVVLSSHAYMTGKINKADLNSEKSYNKVAAYSQSKLANILFTRYLSKKLEGTGVVVNCCHPGVVKTELGRHIVSGVWKNITSPLMSCFFKTAKSGAQTSIKLAIDPDMEKVSGNYYSDCIKFPTLNRTKDDSTAEWLWKVSEEWTGLAPKTEKSTIEIDISSEGKVVEKTK</sequence>
<dbReference type="InterPro" id="IPR036291">
    <property type="entry name" value="NAD(P)-bd_dom_sf"/>
</dbReference>
<dbReference type="Pfam" id="PF00106">
    <property type="entry name" value="adh_short"/>
    <property type="match status" value="1"/>
</dbReference>
<evidence type="ECO:0000313" key="10">
    <source>
        <dbReference type="EMBL" id="CAD7078219.1"/>
    </source>
</evidence>
<evidence type="ECO:0000313" key="11">
    <source>
        <dbReference type="Proteomes" id="UP000594454"/>
    </source>
</evidence>
<keyword evidence="11" id="KW-1185">Reference proteome</keyword>
<comment type="catalytic activity">
    <reaction evidence="6">
        <text>all-trans-retinol + NADP(+) = all-trans-retinal + NADPH + H(+)</text>
        <dbReference type="Rhea" id="RHEA:25033"/>
        <dbReference type="ChEBI" id="CHEBI:15378"/>
        <dbReference type="ChEBI" id="CHEBI:17336"/>
        <dbReference type="ChEBI" id="CHEBI:17898"/>
        <dbReference type="ChEBI" id="CHEBI:57783"/>
        <dbReference type="ChEBI" id="CHEBI:58349"/>
        <dbReference type="EC" id="1.1.1.300"/>
    </reaction>
</comment>
<keyword evidence="4" id="KW-0560">Oxidoreductase</keyword>
<dbReference type="FunFam" id="3.40.50.720:FF:000145">
    <property type="entry name" value="Retinol dehydrogenase 12"/>
    <property type="match status" value="1"/>
</dbReference>
<evidence type="ECO:0000256" key="8">
    <source>
        <dbReference type="SAM" id="MobiDB-lite"/>
    </source>
</evidence>
<dbReference type="OMA" id="KRWYERY"/>
<dbReference type="PRINTS" id="PR00080">
    <property type="entry name" value="SDRFAMILY"/>
</dbReference>
<dbReference type="SUPFAM" id="SSF51735">
    <property type="entry name" value="NAD(P)-binding Rossmann-fold domains"/>
    <property type="match status" value="1"/>
</dbReference>
<comment type="pathway">
    <text evidence="1">Cofactor metabolism; retinol metabolism.</text>
</comment>
<gene>
    <name evidence="10" type="ORF">HERILL_LOCUS1499</name>
</gene>
<evidence type="ECO:0000256" key="9">
    <source>
        <dbReference type="SAM" id="Phobius"/>
    </source>
</evidence>
<protein>
    <recommendedName>
        <fullName evidence="2">NADP-retinol dehydrogenase</fullName>
        <ecNumber evidence="2">1.1.1.300</ecNumber>
    </recommendedName>
</protein>
<evidence type="ECO:0000256" key="6">
    <source>
        <dbReference type="ARBA" id="ARBA00050568"/>
    </source>
</evidence>
<keyword evidence="5" id="KW-0443">Lipid metabolism</keyword>
<evidence type="ECO:0000256" key="2">
    <source>
        <dbReference type="ARBA" id="ARBA00012852"/>
    </source>
</evidence>
<dbReference type="Gene3D" id="3.40.50.720">
    <property type="entry name" value="NAD(P)-binding Rossmann-like Domain"/>
    <property type="match status" value="1"/>
</dbReference>
<dbReference type="FunCoup" id="A0A7R8UCL7">
    <property type="interactions" value="19"/>
</dbReference>
<accession>A0A7R8UCL7</accession>
<dbReference type="InterPro" id="IPR002347">
    <property type="entry name" value="SDR_fam"/>
</dbReference>